<dbReference type="EMBL" id="ABJB010372072">
    <property type="status" value="NOT_ANNOTATED_CDS"/>
    <property type="molecule type" value="Genomic_DNA"/>
</dbReference>
<protein>
    <recommendedName>
        <fullName evidence="2">PDZ domain-containing protein</fullName>
    </recommendedName>
</protein>
<dbReference type="InParanoid" id="B7QDH0"/>
<dbReference type="GO" id="GO:0007098">
    <property type="term" value="P:centrosome cycle"/>
    <property type="evidence" value="ECO:0000318"/>
    <property type="project" value="GO_Central"/>
</dbReference>
<feature type="region of interest" description="Disordered" evidence="1">
    <location>
        <begin position="1"/>
        <end position="44"/>
    </location>
</feature>
<dbReference type="PROSITE" id="PS50106">
    <property type="entry name" value="PDZ"/>
    <property type="match status" value="1"/>
</dbReference>
<reference evidence="4" key="2">
    <citation type="submission" date="2020-05" db="UniProtKB">
        <authorList>
            <consortium name="EnsemblMetazoa"/>
        </authorList>
    </citation>
    <scope>IDENTIFICATION</scope>
    <source>
        <strain evidence="4">wikel</strain>
    </source>
</reference>
<dbReference type="STRING" id="6945.B7QDH0"/>
<accession>B7QDH0</accession>
<dbReference type="EnsemblMetazoa" id="ISCW012904-RA">
    <property type="protein sequence ID" value="ISCW012904-PA"/>
    <property type="gene ID" value="ISCW012904"/>
</dbReference>
<feature type="domain" description="PDZ" evidence="2">
    <location>
        <begin position="184"/>
        <end position="243"/>
    </location>
</feature>
<name>B7QDH0_IXOSC</name>
<dbReference type="EMBL" id="ABJB010386156">
    <property type="status" value="NOT_ANNOTATED_CDS"/>
    <property type="molecule type" value="Genomic_DNA"/>
</dbReference>
<dbReference type="Proteomes" id="UP000001555">
    <property type="component" value="Unassembled WGS sequence"/>
</dbReference>
<dbReference type="SUPFAM" id="SSF50156">
    <property type="entry name" value="PDZ domain-like"/>
    <property type="match status" value="1"/>
</dbReference>
<dbReference type="VEuPathDB" id="VectorBase:ISCP_035999"/>
<dbReference type="InterPro" id="IPR036034">
    <property type="entry name" value="PDZ_sf"/>
</dbReference>
<feature type="compositionally biased region" description="Basic and acidic residues" evidence="1">
    <location>
        <begin position="108"/>
        <end position="119"/>
    </location>
</feature>
<proteinExistence type="predicted"/>
<dbReference type="EMBL" id="ABJB010166007">
    <property type="status" value="NOT_ANNOTATED_CDS"/>
    <property type="molecule type" value="Genomic_DNA"/>
</dbReference>
<dbReference type="Gene3D" id="2.30.42.10">
    <property type="match status" value="1"/>
</dbReference>
<dbReference type="PANTHER" id="PTHR14102:SF11">
    <property type="entry name" value="LD29223P"/>
    <property type="match status" value="1"/>
</dbReference>
<dbReference type="AlphaFoldDB" id="B7QDH0"/>
<organism>
    <name type="scientific">Ixodes scapularis</name>
    <name type="common">Black-legged tick</name>
    <name type="synonym">Deer tick</name>
    <dbReference type="NCBI Taxonomy" id="6945"/>
    <lineage>
        <taxon>Eukaryota</taxon>
        <taxon>Metazoa</taxon>
        <taxon>Ecdysozoa</taxon>
        <taxon>Arthropoda</taxon>
        <taxon>Chelicerata</taxon>
        <taxon>Arachnida</taxon>
        <taxon>Acari</taxon>
        <taxon>Parasitiformes</taxon>
        <taxon>Ixodida</taxon>
        <taxon>Ixodoidea</taxon>
        <taxon>Ixodidae</taxon>
        <taxon>Ixodinae</taxon>
        <taxon>Ixodes</taxon>
    </lineage>
</organism>
<dbReference type="InterPro" id="IPR001478">
    <property type="entry name" value="PDZ"/>
</dbReference>
<dbReference type="SMART" id="SM00228">
    <property type="entry name" value="PDZ"/>
    <property type="match status" value="1"/>
</dbReference>
<dbReference type="EMBL" id="ABJB010304362">
    <property type="status" value="NOT_ANNOTATED_CDS"/>
    <property type="molecule type" value="Genomic_DNA"/>
</dbReference>
<dbReference type="EMBL" id="ABJB010505482">
    <property type="status" value="NOT_ANNOTATED_CDS"/>
    <property type="molecule type" value="Genomic_DNA"/>
</dbReference>
<dbReference type="OrthoDB" id="10058001at2759"/>
<dbReference type="Pfam" id="PF00595">
    <property type="entry name" value="PDZ"/>
    <property type="match status" value="1"/>
</dbReference>
<keyword evidence="5" id="KW-1185">Reference proteome</keyword>
<evidence type="ECO:0000259" key="2">
    <source>
        <dbReference type="PROSITE" id="PS50106"/>
    </source>
</evidence>
<dbReference type="HOGENOM" id="CLU_1020422_0_0_1"/>
<evidence type="ECO:0000256" key="1">
    <source>
        <dbReference type="SAM" id="MobiDB-lite"/>
    </source>
</evidence>
<dbReference type="EMBL" id="DS913312">
    <property type="protein sequence ID" value="EEC16892.1"/>
    <property type="molecule type" value="Genomic_DNA"/>
</dbReference>
<reference evidence="3 5" key="1">
    <citation type="submission" date="2008-03" db="EMBL/GenBank/DDBJ databases">
        <title>Annotation of Ixodes scapularis.</title>
        <authorList>
            <consortium name="Ixodes scapularis Genome Project Consortium"/>
            <person name="Caler E."/>
            <person name="Hannick L.I."/>
            <person name="Bidwell S."/>
            <person name="Joardar V."/>
            <person name="Thiagarajan M."/>
            <person name="Amedeo P."/>
            <person name="Galinsky K.J."/>
            <person name="Schobel S."/>
            <person name="Inman J."/>
            <person name="Hostetler J."/>
            <person name="Miller J."/>
            <person name="Hammond M."/>
            <person name="Megy K."/>
            <person name="Lawson D."/>
            <person name="Kodira C."/>
            <person name="Sutton G."/>
            <person name="Meyer J."/>
            <person name="Hill C.A."/>
            <person name="Birren B."/>
            <person name="Nene V."/>
            <person name="Collins F."/>
            <person name="Alarcon-Chaidez F."/>
            <person name="Wikel S."/>
            <person name="Strausberg R."/>
        </authorList>
    </citation>
    <scope>NUCLEOTIDE SEQUENCE [LARGE SCALE GENOMIC DNA]</scope>
    <source>
        <strain evidence="5">Wikel</strain>
        <strain evidence="3">Wikel colony</strain>
    </source>
</reference>
<dbReference type="EMBL" id="ABJB010587913">
    <property type="status" value="NOT_ANNOTATED_CDS"/>
    <property type="molecule type" value="Genomic_DNA"/>
</dbReference>
<dbReference type="VEuPathDB" id="VectorBase:ISCW012904"/>
<dbReference type="InterPro" id="IPR051741">
    <property type="entry name" value="PAR6_homolog"/>
</dbReference>
<dbReference type="PANTHER" id="PTHR14102">
    <property type="entry name" value="PAR-6-RELATED"/>
    <property type="match status" value="1"/>
</dbReference>
<gene>
    <name evidence="3" type="ORF">IscW_ISCW012904</name>
</gene>
<dbReference type="PaxDb" id="6945-B7QDH0"/>
<evidence type="ECO:0000313" key="4">
    <source>
        <dbReference type="EnsemblMetazoa" id="ISCW012904-PA"/>
    </source>
</evidence>
<sequence>MSTKNPESDEDSGIDFAERPIQRVRPASAASRDPCGNKSSDSVLYRGTRSTCSLNSAASSSLSEGSWTLRERFRGLRRGAQSALLRAFSTESIYRPQKSEISAAVATEQERQNGEEPTPRPKSTSRVSGLKERMSFRRKKRHLTSQGPAVQVSADSDTDPLWAGGQPAHVCGQLLQGNADGSHVVELSRPQGQSFGFFLARGRIRDHQGVFVSRMHDGHTEQALRGLLEVNDEIVEVNGTDVQHADIMTVNSLMTNQNTLLLTVLPYICRKDI</sequence>
<evidence type="ECO:0000313" key="3">
    <source>
        <dbReference type="EMBL" id="EEC16892.1"/>
    </source>
</evidence>
<feature type="region of interest" description="Disordered" evidence="1">
    <location>
        <begin position="106"/>
        <end position="155"/>
    </location>
</feature>
<evidence type="ECO:0000313" key="5">
    <source>
        <dbReference type="Proteomes" id="UP000001555"/>
    </source>
</evidence>
<dbReference type="VEuPathDB" id="VectorBase:ISCI012904"/>
<dbReference type="EMBL" id="ABJB010195437">
    <property type="status" value="NOT_ANNOTATED_CDS"/>
    <property type="molecule type" value="Genomic_DNA"/>
</dbReference>